<gene>
    <name evidence="2" type="ORF">GCM10009114_13180</name>
</gene>
<accession>A0ABP3WT09</accession>
<feature type="chain" id="PRO_5046374547" description="WD40-like Beta Propeller Repeat" evidence="1">
    <location>
        <begin position="23"/>
        <end position="397"/>
    </location>
</feature>
<dbReference type="Proteomes" id="UP001500359">
    <property type="component" value="Unassembled WGS sequence"/>
</dbReference>
<dbReference type="RefSeq" id="WP_343857810.1">
    <property type="nucleotide sequence ID" value="NZ_BAAAFD010000002.1"/>
</dbReference>
<proteinExistence type="predicted"/>
<reference evidence="3" key="1">
    <citation type="journal article" date="2019" name="Int. J. Syst. Evol. Microbiol.">
        <title>The Global Catalogue of Microorganisms (GCM) 10K type strain sequencing project: providing services to taxonomists for standard genome sequencing and annotation.</title>
        <authorList>
            <consortium name="The Broad Institute Genomics Platform"/>
            <consortium name="The Broad Institute Genome Sequencing Center for Infectious Disease"/>
            <person name="Wu L."/>
            <person name="Ma J."/>
        </authorList>
    </citation>
    <scope>NUCLEOTIDE SEQUENCE [LARGE SCALE GENOMIC DNA]</scope>
    <source>
        <strain evidence="3">JCM 15896</strain>
    </source>
</reference>
<keyword evidence="3" id="KW-1185">Reference proteome</keyword>
<comment type="caution">
    <text evidence="2">The sequence shown here is derived from an EMBL/GenBank/DDBJ whole genome shotgun (WGS) entry which is preliminary data.</text>
</comment>
<dbReference type="EMBL" id="BAAAFD010000002">
    <property type="protein sequence ID" value="GAA0855057.1"/>
    <property type="molecule type" value="Genomic_DNA"/>
</dbReference>
<protein>
    <recommendedName>
        <fullName evidence="4">WD40-like Beta Propeller Repeat</fullName>
    </recommendedName>
</protein>
<evidence type="ECO:0000313" key="2">
    <source>
        <dbReference type="EMBL" id="GAA0855057.1"/>
    </source>
</evidence>
<dbReference type="SUPFAM" id="SSF82171">
    <property type="entry name" value="DPP6 N-terminal domain-like"/>
    <property type="match status" value="1"/>
</dbReference>
<sequence length="397" mass="45203">MRALKSLICAAALTLLFAPSYAAGYLTSVDGYRFDQGDAKLSPNGKYLALAIVNEGRRSLVVVETDGLNSVGGVNFGRWQDVGNFHWGTDERLVMEILHREEWDETPKFYGELYTAKYNGKHGELIYGWRAGEEQVGSRRKKKETIYGWAKLISLMPNDDEEILISSTEMPGGSELFEDRQKRDLVRGAQVSKLYSSVHRLNLKTRRMSSSYTRSPEPNTTYIAGNDDNLLYAFGGEPGTQVQMYRYVNDDWQKMNIGNGDSFMPVAFSADRTEMVYLDNSASQAGCLYRYNLMTQQKTQIYDHCDLEPEQLVLTIDQSNVYAVKTNDLESPYAIIERNSVEADFFAQIVDMFNGQKVDVYSRSNDGKFWIVRTQGVDDKLNFYLYSTSKNEFTQIL</sequence>
<organism evidence="2 3">
    <name type="scientific">Aliiglaciecola litoralis</name>
    <dbReference type="NCBI Taxonomy" id="582857"/>
    <lineage>
        <taxon>Bacteria</taxon>
        <taxon>Pseudomonadati</taxon>
        <taxon>Pseudomonadota</taxon>
        <taxon>Gammaproteobacteria</taxon>
        <taxon>Alteromonadales</taxon>
        <taxon>Alteromonadaceae</taxon>
        <taxon>Aliiglaciecola</taxon>
    </lineage>
</organism>
<evidence type="ECO:0008006" key="4">
    <source>
        <dbReference type="Google" id="ProtNLM"/>
    </source>
</evidence>
<name>A0ABP3WT09_9ALTE</name>
<evidence type="ECO:0000313" key="3">
    <source>
        <dbReference type="Proteomes" id="UP001500359"/>
    </source>
</evidence>
<feature type="signal peptide" evidence="1">
    <location>
        <begin position="1"/>
        <end position="22"/>
    </location>
</feature>
<keyword evidence="1" id="KW-0732">Signal</keyword>
<evidence type="ECO:0000256" key="1">
    <source>
        <dbReference type="SAM" id="SignalP"/>
    </source>
</evidence>